<dbReference type="Pfam" id="PF13614">
    <property type="entry name" value="AAA_31"/>
    <property type="match status" value="1"/>
</dbReference>
<feature type="domain" description="AAA" evidence="1">
    <location>
        <begin position="22"/>
        <end position="190"/>
    </location>
</feature>
<evidence type="ECO:0000259" key="1">
    <source>
        <dbReference type="Pfam" id="PF13614"/>
    </source>
</evidence>
<dbReference type="PANTHER" id="PTHR13696">
    <property type="entry name" value="P-LOOP CONTAINING NUCLEOSIDE TRIPHOSPHATE HYDROLASE"/>
    <property type="match status" value="1"/>
</dbReference>
<dbReference type="RefSeq" id="WP_278228530.1">
    <property type="nucleotide sequence ID" value="NZ_JAOWLV010000010.1"/>
</dbReference>
<protein>
    <submittedName>
        <fullName evidence="2">ParA family protein</fullName>
    </submittedName>
</protein>
<dbReference type="EMBL" id="JAOWLV010000010">
    <property type="protein sequence ID" value="MDG4977461.1"/>
    <property type="molecule type" value="Genomic_DNA"/>
</dbReference>
<dbReference type="Proteomes" id="UP001152598">
    <property type="component" value="Unassembled WGS sequence"/>
</dbReference>
<comment type="caution">
    <text evidence="2">The sequence shown here is derived from an EMBL/GenBank/DDBJ whole genome shotgun (WGS) entry which is preliminary data.</text>
</comment>
<sequence>MKMKRAQIMDKTKKAQVTSANITKGGVGKTTIIYNGAYFLTMLKLKKVLIADFDFQMNLTNRFIPVNQRKDLIKPENDVLNFFKNDTIPEPILVDDNLWLIPGNPKLEELLDDVKNGKQRNYLLQWYYSNMEKLSEQYDYILFDTHNDHNMITDNILAVSDKVIAIADVDGDSMSMLADEVNHINKLKKLIVNPITGESFVNTKVVKIGNKIIADAAKNPDTSTANVDHRNFVKAFNQMMEVDDSFLGYFWERGPLAKAKTENKSMFHLKNDARYNKKNNIEFYQKSEELFEKIFSS</sequence>
<dbReference type="AlphaFoldDB" id="A0AAP4DV75"/>
<reference evidence="2" key="2">
    <citation type="journal article" date="2023" name="Food Microbiol.">
        <title>Evaluation of the fermentation potential of lactic acid bacteria isolated from herbs, fruits and vegetables as starter cultures in nut-based milk alternatives.</title>
        <authorList>
            <person name="Huang W."/>
            <person name="Dong A."/>
            <person name="Pham H.T."/>
            <person name="Zhou C."/>
            <person name="Huo Z."/>
            <person name="Watjen A.P."/>
            <person name="Prakash S."/>
            <person name="Bang-Berthelsen C.H."/>
            <person name="Turner M.S."/>
        </authorList>
    </citation>
    <scope>NUCLEOTIDE SEQUENCE</scope>
    <source>
        <strain evidence="2">54</strain>
    </source>
</reference>
<accession>A0AAP4DV75</accession>
<dbReference type="InterPro" id="IPR025669">
    <property type="entry name" value="AAA_dom"/>
</dbReference>
<dbReference type="Gene3D" id="3.40.50.300">
    <property type="entry name" value="P-loop containing nucleotide triphosphate hydrolases"/>
    <property type="match status" value="1"/>
</dbReference>
<evidence type="ECO:0000313" key="3">
    <source>
        <dbReference type="Proteomes" id="UP001152598"/>
    </source>
</evidence>
<dbReference type="InterPro" id="IPR050678">
    <property type="entry name" value="DNA_Partitioning_ATPase"/>
</dbReference>
<name>A0AAP4DV75_9LACT</name>
<dbReference type="SUPFAM" id="SSF52540">
    <property type="entry name" value="P-loop containing nucleoside triphosphate hydrolases"/>
    <property type="match status" value="1"/>
</dbReference>
<dbReference type="InterPro" id="IPR027417">
    <property type="entry name" value="P-loop_NTPase"/>
</dbReference>
<proteinExistence type="predicted"/>
<dbReference type="PANTHER" id="PTHR13696:SF99">
    <property type="entry name" value="COBYRINIC ACID AC-DIAMIDE SYNTHASE"/>
    <property type="match status" value="1"/>
</dbReference>
<reference evidence="2" key="1">
    <citation type="submission" date="2022-10" db="EMBL/GenBank/DDBJ databases">
        <authorList>
            <person name="Turner M.S."/>
            <person name="Huang W."/>
        </authorList>
    </citation>
    <scope>NUCLEOTIDE SEQUENCE</scope>
    <source>
        <strain evidence="2">54</strain>
    </source>
</reference>
<evidence type="ECO:0000313" key="2">
    <source>
        <dbReference type="EMBL" id="MDG4977461.1"/>
    </source>
</evidence>
<gene>
    <name evidence="2" type="ORF">OGZ50_12035</name>
</gene>
<organism evidence="2 3">
    <name type="scientific">Lactococcus lactis</name>
    <dbReference type="NCBI Taxonomy" id="1358"/>
    <lineage>
        <taxon>Bacteria</taxon>
        <taxon>Bacillati</taxon>
        <taxon>Bacillota</taxon>
        <taxon>Bacilli</taxon>
        <taxon>Lactobacillales</taxon>
        <taxon>Streptococcaceae</taxon>
        <taxon>Lactococcus</taxon>
    </lineage>
</organism>